<dbReference type="KEGG" id="haei:MUN82_22100"/>
<evidence type="ECO:0000313" key="1">
    <source>
        <dbReference type="EMBL" id="UOR07733.1"/>
    </source>
</evidence>
<geneLocation type="plasmid" evidence="1 2">
    <name>unnamed1</name>
</geneLocation>
<dbReference type="Proteomes" id="UP000829925">
    <property type="component" value="Plasmid unnamed1"/>
</dbReference>
<reference evidence="1 2" key="1">
    <citation type="submission" date="2022-04" db="EMBL/GenBank/DDBJ databases">
        <title>Hymenobacter sp. isolated from the air.</title>
        <authorList>
            <person name="Won M."/>
            <person name="Lee C.-M."/>
            <person name="Woen H.-Y."/>
            <person name="Kwon S.-W."/>
        </authorList>
    </citation>
    <scope>NUCLEOTIDE SEQUENCE [LARGE SCALE GENOMIC DNA]</scope>
    <source>
        <strain evidence="2">5413 J-13</strain>
        <plasmid evidence="1 2">unnamed1</plasmid>
    </source>
</reference>
<dbReference type="EMBL" id="CP095054">
    <property type="protein sequence ID" value="UOR07733.1"/>
    <property type="molecule type" value="Genomic_DNA"/>
</dbReference>
<dbReference type="AlphaFoldDB" id="A0A8T9T454"/>
<evidence type="ECO:0000313" key="2">
    <source>
        <dbReference type="Proteomes" id="UP000829925"/>
    </source>
</evidence>
<name>A0A8T9T454_9BACT</name>
<organism evidence="1 2">
    <name type="scientific">Hymenobacter aerilatus</name>
    <dbReference type="NCBI Taxonomy" id="2932251"/>
    <lineage>
        <taxon>Bacteria</taxon>
        <taxon>Pseudomonadati</taxon>
        <taxon>Bacteroidota</taxon>
        <taxon>Cytophagia</taxon>
        <taxon>Cytophagales</taxon>
        <taxon>Hymenobacteraceae</taxon>
        <taxon>Hymenobacter</taxon>
    </lineage>
</organism>
<dbReference type="RefSeq" id="WP_245097730.1">
    <property type="nucleotide sequence ID" value="NZ_CP095054.1"/>
</dbReference>
<accession>A0A8T9T454</accession>
<sequence length="414" mass="46437">MRTDISQWVIHFIHRRNPETDPMLFVAPTTHEPVAHPDGFTYTGEPLFVSSLYDGDRDQEPDMSAFGVLRKILHDGFLKAGWSYRQTKSGLLPTIYGPKAAVCFTEMPLHGLIDYATSRNAEYAVQGYGLAFLRNELFEAGARPVIYGTSVQHREADKRDAFGGIGLRTLHSSLGIGLREQYRYVATNLTRKMDWTHEREWRWADVHERFEEPGLPFFLQNKHHGFSKLIILVQTDKEAEQIVEELRNQYDAGYNDFDLEYNKKLITNTSVLSVESLGRLSINLQTVRLDDLPLRAIPKIKEVKVSDATLEKVAAAVAEAQRRAHAASQELYTRIGDAGIAGFSNLSTHDGHSEITQALLQLGHADAAGGSYMLYGITSFPVQSIDVNEAGARAAAAYLSEALGQPFYVRTFWD</sequence>
<proteinExistence type="predicted"/>
<protein>
    <submittedName>
        <fullName evidence="1">Uncharacterized protein</fullName>
    </submittedName>
</protein>
<keyword evidence="2" id="KW-1185">Reference proteome</keyword>
<gene>
    <name evidence="1" type="ORF">MUN82_22100</name>
</gene>
<keyword evidence="1" id="KW-0614">Plasmid</keyword>